<dbReference type="RefSeq" id="WP_172611037.1">
    <property type="nucleotide sequence ID" value="NZ_CP053746.1"/>
</dbReference>
<organism evidence="2 3">
    <name type="scientific">Pseudomonas graminis</name>
    <dbReference type="NCBI Taxonomy" id="158627"/>
    <lineage>
        <taxon>Bacteria</taxon>
        <taxon>Pseudomonadati</taxon>
        <taxon>Pseudomonadota</taxon>
        <taxon>Gammaproteobacteria</taxon>
        <taxon>Pseudomonadales</taxon>
        <taxon>Pseudomonadaceae</taxon>
        <taxon>Pseudomonas</taxon>
    </lineage>
</organism>
<feature type="compositionally biased region" description="Polar residues" evidence="1">
    <location>
        <begin position="132"/>
        <end position="151"/>
    </location>
</feature>
<proteinExistence type="predicted"/>
<name>A0A6M8MN91_9PSED</name>
<sequence>MSTKVSGPVDQMFGLHNSDFGSPQGRFADQRQAGAGIDFGASPGAGAQSVSFGGPSPHHSDSRVNASERAANPTDQDLAASVRNLVEQIMQALAQFMQQSRGDTGASSPGGGSPQGKSAAVSAAGQPMAANAVSQQPAATPGLTQAQSTAPHASIPAPDTLTASKPATAPESVGKPGAVGDAATAGSGPYSLNITNTQDHAIKIGQFDKNEKLVGELSLEPGQRGTMKYEADTTGLLKQADADGNYKPDASRLEFYNGFINTSDIDGRNAAIHATDGKGFEVGDKQSIADNAPDSITSLDSAGNKTIAGWYDGSTEKMKQGGAFLTKALGTGMTYQHPNDDTLGQGSNPMRHTDSMSLDVTFGKA</sequence>
<dbReference type="EMBL" id="CP053746">
    <property type="protein sequence ID" value="QKF51672.1"/>
    <property type="molecule type" value="Genomic_DNA"/>
</dbReference>
<dbReference type="AlphaFoldDB" id="A0A6M8MN91"/>
<evidence type="ECO:0000313" key="2">
    <source>
        <dbReference type="EMBL" id="QKF51672.1"/>
    </source>
</evidence>
<dbReference type="Proteomes" id="UP000501989">
    <property type="component" value="Chromosome"/>
</dbReference>
<feature type="region of interest" description="Disordered" evidence="1">
    <location>
        <begin position="1"/>
        <end position="75"/>
    </location>
</feature>
<accession>A0A6M8MN91</accession>
<dbReference type="KEGG" id="pgg:FX982_02637"/>
<feature type="region of interest" description="Disordered" evidence="1">
    <location>
        <begin position="99"/>
        <end position="181"/>
    </location>
</feature>
<gene>
    <name evidence="2" type="ORF">FX982_02637</name>
</gene>
<evidence type="ECO:0000313" key="3">
    <source>
        <dbReference type="Proteomes" id="UP000501989"/>
    </source>
</evidence>
<reference evidence="3" key="1">
    <citation type="submission" date="2019-12" db="EMBL/GenBank/DDBJ databases">
        <title>Endophytic bacteria associated with Panax ginseng seedlings.</title>
        <authorList>
            <person name="Park J.M."/>
            <person name="Shin R."/>
            <person name="Jo S.H."/>
        </authorList>
    </citation>
    <scope>NUCLEOTIDE SEQUENCE [LARGE SCALE GENOMIC DNA]</scope>
    <source>
        <strain evidence="3">PgKB30</strain>
    </source>
</reference>
<keyword evidence="3" id="KW-1185">Reference proteome</keyword>
<evidence type="ECO:0000256" key="1">
    <source>
        <dbReference type="SAM" id="MobiDB-lite"/>
    </source>
</evidence>
<protein>
    <submittedName>
        <fullName evidence="2">Uncharacterized protein</fullName>
    </submittedName>
</protein>